<dbReference type="SUPFAM" id="SSF48726">
    <property type="entry name" value="Immunoglobulin"/>
    <property type="match status" value="1"/>
</dbReference>
<evidence type="ECO:0000256" key="1">
    <source>
        <dbReference type="SAM" id="SignalP"/>
    </source>
</evidence>
<gene>
    <name evidence="2" type="primary">IL18R1</name>
</gene>
<feature type="non-terminal residue" evidence="2">
    <location>
        <position position="121"/>
    </location>
</feature>
<accession>A0A1A7XQC8</accession>
<dbReference type="Gene3D" id="2.60.40.10">
    <property type="entry name" value="Immunoglobulins"/>
    <property type="match status" value="1"/>
</dbReference>
<dbReference type="InterPro" id="IPR036179">
    <property type="entry name" value="Ig-like_dom_sf"/>
</dbReference>
<keyword evidence="1" id="KW-0732">Signal</keyword>
<name>A0A1A7XQC8_9TELE</name>
<dbReference type="AlphaFoldDB" id="A0A1A7XQC8"/>
<protein>
    <submittedName>
        <fullName evidence="2">Interleukin 18 receptor 1</fullName>
    </submittedName>
</protein>
<sequence length="121" mass="13570">MAVLQLFFLTFITGVCSQTLKEIYVKVGDMVALHSEICKLNVTTLWKQETDQATLVYSNMSAAEQKHLGVVVYENCLVILSASLNHKGNYTCLYLRCDPDLAGYSLTLNISHVNIEPFHNI</sequence>
<reference evidence="2" key="2">
    <citation type="submission" date="2016-06" db="EMBL/GenBank/DDBJ databases">
        <title>The genome of a short-lived fish provides insights into sex chromosome evolution and the genetic control of aging.</title>
        <authorList>
            <person name="Reichwald K."/>
            <person name="Felder M."/>
            <person name="Petzold A."/>
            <person name="Koch P."/>
            <person name="Groth M."/>
            <person name="Platzer M."/>
        </authorList>
    </citation>
    <scope>NUCLEOTIDE SEQUENCE</scope>
    <source>
        <tissue evidence="2">Brain</tissue>
    </source>
</reference>
<feature type="signal peptide" evidence="1">
    <location>
        <begin position="1"/>
        <end position="17"/>
    </location>
</feature>
<reference evidence="2" key="1">
    <citation type="submission" date="2016-05" db="EMBL/GenBank/DDBJ databases">
        <authorList>
            <person name="Lavstsen T."/>
            <person name="Jespersen J.S."/>
        </authorList>
    </citation>
    <scope>NUCLEOTIDE SEQUENCE</scope>
    <source>
        <tissue evidence="2">Brain</tissue>
    </source>
</reference>
<dbReference type="InterPro" id="IPR013783">
    <property type="entry name" value="Ig-like_fold"/>
</dbReference>
<feature type="chain" id="PRO_5008363359" evidence="1">
    <location>
        <begin position="18"/>
        <end position="121"/>
    </location>
</feature>
<organism evidence="2">
    <name type="scientific">Iconisemion striatum</name>
    <dbReference type="NCBI Taxonomy" id="60296"/>
    <lineage>
        <taxon>Eukaryota</taxon>
        <taxon>Metazoa</taxon>
        <taxon>Chordata</taxon>
        <taxon>Craniata</taxon>
        <taxon>Vertebrata</taxon>
        <taxon>Euteleostomi</taxon>
        <taxon>Actinopterygii</taxon>
        <taxon>Neopterygii</taxon>
        <taxon>Teleostei</taxon>
        <taxon>Neoteleostei</taxon>
        <taxon>Acanthomorphata</taxon>
        <taxon>Ovalentaria</taxon>
        <taxon>Atherinomorphae</taxon>
        <taxon>Cyprinodontiformes</taxon>
        <taxon>Nothobranchiidae</taxon>
        <taxon>Iconisemion</taxon>
    </lineage>
</organism>
<evidence type="ECO:0000313" key="2">
    <source>
        <dbReference type="EMBL" id="SBP20286.1"/>
    </source>
</evidence>
<proteinExistence type="predicted"/>
<dbReference type="EMBL" id="HADW01018886">
    <property type="protein sequence ID" value="SBP20286.1"/>
    <property type="molecule type" value="Transcribed_RNA"/>
</dbReference>
<keyword evidence="2" id="KW-0675">Receptor</keyword>